<name>A0A8X8WNP7_SALSN</name>
<sequence>MLASSRLLDLGFHGPRFTWKRGNLYERLDRGLCSSNWRLDFPEASVTHLIRYQSDHRPLLLSFFQSTLARLFRFIRAWISHEQYDEFVRSTWSRSQSFADDMQLFTKKLQIWNKDVFGNIFQIKKQLCAQIASIQRALEDRSIPRLLKLETELKQKLDLILTREESLWHQKSRSEWIQLGDRNTSFFHLRTIQRRKRNRVEMLQNGDGKWITEQEQLREMAVSFYEKLYSEDNMHRSLYAIKGAFPVVDESLATYISRDVCGEVLRILAGGELDERMNRTMLCLIPKVEAPKLVARFRPIALCNVVYKLVTKSIASQLKTIMPALVGLTQVSFVFGRHITDNIVLAQEAVHSMPARLPPSIIDVIMNCVSTSSMQVLWNARGLFRLEAFDGDAHSPLTYDLLLFGEAELMTAESILHVLEDFCDSSVQEVDNLGRYNKVNKETYAYILQKMKGKIANRNATHLSLAGRATLAQSVLNTMPIYVMQTSNLPIGFCDAMEKSIRRFLWGHNQRLSKVAWNKVNRPKGDGGLGLRNLHAVNRAFGMKACWGLFNNPNSLWGTKYKFEPRSGFGPIAPAVCTQFWRLVCSTCGRGYCGVWGRVIQYNFGTIDGESPLSAVGT</sequence>
<dbReference type="PANTHER" id="PTHR33116:SF86">
    <property type="entry name" value="REVERSE TRANSCRIPTASE DOMAIN-CONTAINING PROTEIN"/>
    <property type="match status" value="1"/>
</dbReference>
<evidence type="ECO:0008006" key="3">
    <source>
        <dbReference type="Google" id="ProtNLM"/>
    </source>
</evidence>
<evidence type="ECO:0000313" key="1">
    <source>
        <dbReference type="EMBL" id="KAG6397443.1"/>
    </source>
</evidence>
<dbReference type="PANTHER" id="PTHR33116">
    <property type="entry name" value="REVERSE TRANSCRIPTASE ZINC-BINDING DOMAIN-CONTAINING PROTEIN-RELATED-RELATED"/>
    <property type="match status" value="1"/>
</dbReference>
<evidence type="ECO:0000313" key="2">
    <source>
        <dbReference type="Proteomes" id="UP000298416"/>
    </source>
</evidence>
<dbReference type="EMBL" id="PNBA02000016">
    <property type="protein sequence ID" value="KAG6397443.1"/>
    <property type="molecule type" value="Genomic_DNA"/>
</dbReference>
<proteinExistence type="predicted"/>
<reference evidence="1" key="2">
    <citation type="submission" date="2020-08" db="EMBL/GenBank/DDBJ databases">
        <title>Plant Genome Project.</title>
        <authorList>
            <person name="Zhang R.-G."/>
        </authorList>
    </citation>
    <scope>NUCLEOTIDE SEQUENCE</scope>
    <source>
        <strain evidence="1">Huo1</strain>
        <tissue evidence="1">Leaf</tissue>
    </source>
</reference>
<organism evidence="1">
    <name type="scientific">Salvia splendens</name>
    <name type="common">Scarlet sage</name>
    <dbReference type="NCBI Taxonomy" id="180675"/>
    <lineage>
        <taxon>Eukaryota</taxon>
        <taxon>Viridiplantae</taxon>
        <taxon>Streptophyta</taxon>
        <taxon>Embryophyta</taxon>
        <taxon>Tracheophyta</taxon>
        <taxon>Spermatophyta</taxon>
        <taxon>Magnoliopsida</taxon>
        <taxon>eudicotyledons</taxon>
        <taxon>Gunneridae</taxon>
        <taxon>Pentapetalae</taxon>
        <taxon>asterids</taxon>
        <taxon>lamiids</taxon>
        <taxon>Lamiales</taxon>
        <taxon>Lamiaceae</taxon>
        <taxon>Nepetoideae</taxon>
        <taxon>Mentheae</taxon>
        <taxon>Salviinae</taxon>
        <taxon>Salvia</taxon>
        <taxon>Salvia subgen. Calosphace</taxon>
        <taxon>core Calosphace</taxon>
    </lineage>
</organism>
<keyword evidence="2" id="KW-1185">Reference proteome</keyword>
<dbReference type="Gene3D" id="3.60.10.10">
    <property type="entry name" value="Endonuclease/exonuclease/phosphatase"/>
    <property type="match status" value="1"/>
</dbReference>
<dbReference type="AlphaFoldDB" id="A0A8X8WNP7"/>
<reference evidence="1" key="1">
    <citation type="submission" date="2018-01" db="EMBL/GenBank/DDBJ databases">
        <authorList>
            <person name="Mao J.F."/>
        </authorList>
    </citation>
    <scope>NUCLEOTIDE SEQUENCE</scope>
    <source>
        <strain evidence="1">Huo1</strain>
        <tissue evidence="1">Leaf</tissue>
    </source>
</reference>
<gene>
    <name evidence="1" type="ORF">SASPL_143610</name>
</gene>
<dbReference type="SUPFAM" id="SSF56219">
    <property type="entry name" value="DNase I-like"/>
    <property type="match status" value="1"/>
</dbReference>
<dbReference type="InterPro" id="IPR036691">
    <property type="entry name" value="Endo/exonu/phosph_ase_sf"/>
</dbReference>
<accession>A0A8X8WNP7</accession>
<dbReference type="Proteomes" id="UP000298416">
    <property type="component" value="Unassembled WGS sequence"/>
</dbReference>
<comment type="caution">
    <text evidence="1">The sequence shown here is derived from an EMBL/GenBank/DDBJ whole genome shotgun (WGS) entry which is preliminary data.</text>
</comment>
<protein>
    <recommendedName>
        <fullName evidence="3">Reverse transcriptase domain-containing protein</fullName>
    </recommendedName>
</protein>